<reference evidence="2 3" key="1">
    <citation type="submission" date="2022-10" db="EMBL/GenBank/DDBJ databases">
        <title>The complete genomes of actinobacterial strains from the NBC collection.</title>
        <authorList>
            <person name="Joergensen T.S."/>
            <person name="Alvarez Arevalo M."/>
            <person name="Sterndorff E.B."/>
            <person name="Faurdal D."/>
            <person name="Vuksanovic O."/>
            <person name="Mourched A.-S."/>
            <person name="Charusanti P."/>
            <person name="Shaw S."/>
            <person name="Blin K."/>
            <person name="Weber T."/>
        </authorList>
    </citation>
    <scope>NUCLEOTIDE SEQUENCE [LARGE SCALE GENOMIC DNA]</scope>
    <source>
        <strain evidence="2 3">NBC_01247</strain>
    </source>
</reference>
<evidence type="ECO:0000313" key="3">
    <source>
        <dbReference type="Proteomes" id="UP001432014"/>
    </source>
</evidence>
<evidence type="ECO:0008006" key="4">
    <source>
        <dbReference type="Google" id="ProtNLM"/>
    </source>
</evidence>
<dbReference type="EMBL" id="CP108482">
    <property type="protein sequence ID" value="WUS58653.1"/>
    <property type="molecule type" value="Genomic_DNA"/>
</dbReference>
<dbReference type="Gene3D" id="2.60.40.10">
    <property type="entry name" value="Immunoglobulins"/>
    <property type="match status" value="1"/>
</dbReference>
<dbReference type="InterPro" id="IPR013783">
    <property type="entry name" value="Ig-like_fold"/>
</dbReference>
<dbReference type="RefSeq" id="WP_329495145.1">
    <property type="nucleotide sequence ID" value="NZ_CP108460.1"/>
</dbReference>
<feature type="compositionally biased region" description="Polar residues" evidence="1">
    <location>
        <begin position="167"/>
        <end position="207"/>
    </location>
</feature>
<evidence type="ECO:0000256" key="1">
    <source>
        <dbReference type="SAM" id="MobiDB-lite"/>
    </source>
</evidence>
<keyword evidence="3" id="KW-1185">Reference proteome</keyword>
<protein>
    <recommendedName>
        <fullName evidence="4">Abnormal spindle-like microcephaly-associated protein ASH domain-containing protein</fullName>
    </recommendedName>
</protein>
<accession>A0ABZ1WD00</accession>
<gene>
    <name evidence="2" type="ORF">OG469_25960</name>
</gene>
<feature type="region of interest" description="Disordered" evidence="1">
    <location>
        <begin position="165"/>
        <end position="207"/>
    </location>
</feature>
<proteinExistence type="predicted"/>
<organism evidence="2 3">
    <name type="scientific">Kitasatospora herbaricolor</name>
    <dbReference type="NCBI Taxonomy" id="68217"/>
    <lineage>
        <taxon>Bacteria</taxon>
        <taxon>Bacillati</taxon>
        <taxon>Actinomycetota</taxon>
        <taxon>Actinomycetes</taxon>
        <taxon>Kitasatosporales</taxon>
        <taxon>Streptomycetaceae</taxon>
        <taxon>Kitasatospora</taxon>
    </lineage>
</organism>
<evidence type="ECO:0000313" key="2">
    <source>
        <dbReference type="EMBL" id="WUS58653.1"/>
    </source>
</evidence>
<dbReference type="PROSITE" id="PS51257">
    <property type="entry name" value="PROKAR_LIPOPROTEIN"/>
    <property type="match status" value="1"/>
</dbReference>
<name>A0ABZ1WD00_9ACTN</name>
<dbReference type="Proteomes" id="UP001432014">
    <property type="component" value="Chromosome"/>
</dbReference>
<sequence>MPRSPADAPTTATVAARGARLPLAAGLLLLALGCQGPDPTDTGASPATTSRAAAVETLFPGSGGGNGPVQKVDFPTTSVGSSGPPLQNLVFRGAAPDEASPTSVTVRRVILSNSSFRVTDDNCTGATIGARASCTVAISFVPKSAGLKTADLRVETTGADIVGLLSGTATGEQDTPRPTESPTPSKHTTAPATPTVTRSSASTGYSP</sequence>